<dbReference type="AlphaFoldDB" id="A0A0G1FR68"/>
<evidence type="ECO:0000313" key="2">
    <source>
        <dbReference type="EMBL" id="KKS97531.1"/>
    </source>
</evidence>
<dbReference type="SUPFAM" id="SSF49464">
    <property type="entry name" value="Carboxypeptidase regulatory domain-like"/>
    <property type="match status" value="1"/>
</dbReference>
<dbReference type="STRING" id="1618443.UV73_C0008G0051"/>
<feature type="signal peptide" evidence="1">
    <location>
        <begin position="1"/>
        <end position="23"/>
    </location>
</feature>
<comment type="caution">
    <text evidence="2">The sequence shown here is derived from an EMBL/GenBank/DDBJ whole genome shotgun (WGS) entry which is preliminary data.</text>
</comment>
<protein>
    <recommendedName>
        <fullName evidence="4">Carboxypeptidase regulatory-like domain-containing protein</fullName>
    </recommendedName>
</protein>
<reference evidence="2 3" key="1">
    <citation type="journal article" date="2015" name="Nature">
        <title>rRNA introns, odd ribosomes, and small enigmatic genomes across a large radiation of phyla.</title>
        <authorList>
            <person name="Brown C.T."/>
            <person name="Hug L.A."/>
            <person name="Thomas B.C."/>
            <person name="Sharon I."/>
            <person name="Castelle C.J."/>
            <person name="Singh A."/>
            <person name="Wilkins M.J."/>
            <person name="Williams K.H."/>
            <person name="Banfield J.F."/>
        </authorList>
    </citation>
    <scope>NUCLEOTIDE SEQUENCE [LARGE SCALE GENOMIC DNA]</scope>
</reference>
<feature type="chain" id="PRO_5002537233" description="Carboxypeptidase regulatory-like domain-containing protein" evidence="1">
    <location>
        <begin position="24"/>
        <end position="325"/>
    </location>
</feature>
<dbReference type="Proteomes" id="UP000034894">
    <property type="component" value="Unassembled WGS sequence"/>
</dbReference>
<proteinExistence type="predicted"/>
<dbReference type="InterPro" id="IPR008969">
    <property type="entry name" value="CarboxyPept-like_regulatory"/>
</dbReference>
<evidence type="ECO:0000256" key="1">
    <source>
        <dbReference type="SAM" id="SignalP"/>
    </source>
</evidence>
<organism evidence="2 3">
    <name type="scientific">Candidatus Gottesmanbacteria bacterium GW2011_GWA2_43_14</name>
    <dbReference type="NCBI Taxonomy" id="1618443"/>
    <lineage>
        <taxon>Bacteria</taxon>
        <taxon>Candidatus Gottesmaniibacteriota</taxon>
    </lineage>
</organism>
<sequence>MSNTIKHITVAAGVFCLFFTAHTQVSALAPGVEGRVVVEDTGAPIPGVWVRWEDSWGNSRYVQTDSEGKFFYISWQDRSVKRNVEFNTMVDTDLDGVEDSKLSSTNDRGYGCHQNPHSFTAVVPTGWQGSFTTVSGQLFSNVGFTYNVGDIYYQSAAVASECICETTEMTGSIAAGSTVDFTTVAFASDPDLARVDNISYNVNKDGVEIFQSGLTPVAERDDGKFQSTWSYTFPEENAQGSYNIKVNIGCLGKTAELMSPPVGLLGSLARSISAVFSPRGKLNPASVSNYQLAQSEESLKLGTFEPEQRNPDVNITCKKISFELE</sequence>
<evidence type="ECO:0000313" key="3">
    <source>
        <dbReference type="Proteomes" id="UP000034894"/>
    </source>
</evidence>
<gene>
    <name evidence="2" type="ORF">UV73_C0008G0051</name>
</gene>
<dbReference type="EMBL" id="LCFP01000008">
    <property type="protein sequence ID" value="KKS97531.1"/>
    <property type="molecule type" value="Genomic_DNA"/>
</dbReference>
<accession>A0A0G1FR68</accession>
<evidence type="ECO:0008006" key="4">
    <source>
        <dbReference type="Google" id="ProtNLM"/>
    </source>
</evidence>
<name>A0A0G1FR68_9BACT</name>
<keyword evidence="1" id="KW-0732">Signal</keyword>